<accession>A0A2H0W463</accession>
<dbReference type="EMBL" id="PEZY01000010">
    <property type="protein sequence ID" value="PIS06094.1"/>
    <property type="molecule type" value="Genomic_DNA"/>
</dbReference>
<dbReference type="SUPFAM" id="SSF55729">
    <property type="entry name" value="Acyl-CoA N-acyltransferases (Nat)"/>
    <property type="match status" value="1"/>
</dbReference>
<dbReference type="Gene3D" id="3.40.630.30">
    <property type="match status" value="1"/>
</dbReference>
<evidence type="ECO:0000259" key="1">
    <source>
        <dbReference type="PROSITE" id="PS51186"/>
    </source>
</evidence>
<comment type="caution">
    <text evidence="2">The sequence shown here is derived from an EMBL/GenBank/DDBJ whole genome shotgun (WGS) entry which is preliminary data.</text>
</comment>
<sequence>MRVRMYTPKDRERVREICCDTGLLGDPIDPFMPDRKLWADASSKYYTDKEPESLFILEDRNKIIGYLFGCLDSRKEMAYRIWLGPRILLAVLSNLLRARHIKEIRRLLKWTLTKYKIEMPGFPISYAHLHIALIRNKRARGWGTKLMKTYFDYLRKNNVEGVFAQVFKHGNNLSYRFFKSLGMEDFEERDNTLWKDFKHGDVKLVTVVKKF</sequence>
<dbReference type="InterPro" id="IPR000182">
    <property type="entry name" value="GNAT_dom"/>
</dbReference>
<name>A0A2H0W463_9BACT</name>
<dbReference type="InterPro" id="IPR016181">
    <property type="entry name" value="Acyl_CoA_acyltransferase"/>
</dbReference>
<organism evidence="2 3">
    <name type="scientific">Candidatus Buchananbacteria bacterium CG10_big_fil_rev_8_21_14_0_10_33_19</name>
    <dbReference type="NCBI Taxonomy" id="1974525"/>
    <lineage>
        <taxon>Bacteria</taxon>
        <taxon>Candidatus Buchananiibacteriota</taxon>
    </lineage>
</organism>
<dbReference type="Proteomes" id="UP000229056">
    <property type="component" value="Unassembled WGS sequence"/>
</dbReference>
<feature type="domain" description="N-acetyltransferase" evidence="1">
    <location>
        <begin position="1"/>
        <end position="211"/>
    </location>
</feature>
<protein>
    <recommendedName>
        <fullName evidence="1">N-acetyltransferase domain-containing protein</fullName>
    </recommendedName>
</protein>
<gene>
    <name evidence="2" type="ORF">COT80_02560</name>
</gene>
<dbReference type="AlphaFoldDB" id="A0A2H0W463"/>
<evidence type="ECO:0000313" key="3">
    <source>
        <dbReference type="Proteomes" id="UP000229056"/>
    </source>
</evidence>
<reference evidence="3" key="1">
    <citation type="submission" date="2017-09" db="EMBL/GenBank/DDBJ databases">
        <title>Depth-based differentiation of microbial function through sediment-hosted aquifers and enrichment of novel symbionts in the deep terrestrial subsurface.</title>
        <authorList>
            <person name="Probst A.J."/>
            <person name="Ladd B."/>
            <person name="Jarett J.K."/>
            <person name="Geller-Mcgrath D.E."/>
            <person name="Sieber C.M.K."/>
            <person name="Emerson J.B."/>
            <person name="Anantharaman K."/>
            <person name="Thomas B.C."/>
            <person name="Malmstrom R."/>
            <person name="Stieglmeier M."/>
            <person name="Klingl A."/>
            <person name="Woyke T."/>
            <person name="Ryan C.M."/>
            <person name="Banfield J.F."/>
        </authorList>
    </citation>
    <scope>NUCLEOTIDE SEQUENCE [LARGE SCALE GENOMIC DNA]</scope>
</reference>
<evidence type="ECO:0000313" key="2">
    <source>
        <dbReference type="EMBL" id="PIS06094.1"/>
    </source>
</evidence>
<proteinExistence type="predicted"/>
<dbReference type="GO" id="GO:0016747">
    <property type="term" value="F:acyltransferase activity, transferring groups other than amino-acyl groups"/>
    <property type="evidence" value="ECO:0007669"/>
    <property type="project" value="InterPro"/>
</dbReference>
<dbReference type="PROSITE" id="PS51186">
    <property type="entry name" value="GNAT"/>
    <property type="match status" value="1"/>
</dbReference>
<dbReference type="Pfam" id="PF00583">
    <property type="entry name" value="Acetyltransf_1"/>
    <property type="match status" value="1"/>
</dbReference>